<dbReference type="EMBL" id="CP111017">
    <property type="protein sequence ID" value="WAR08283.1"/>
    <property type="molecule type" value="Genomic_DNA"/>
</dbReference>
<proteinExistence type="predicted"/>
<sequence length="162" mass="18182">MVPGVCFERLRVEGQQMATPTPRSTRLTKKTCGYNPRAGREAPEIRREKAVLERRAELKREREERLKKKHDLAENNVQGLKISRVHRRQKGAKEKNNGVPGAVPDHEDDCPKAPTSNAAVVTSATASASSSSLKTVSVYSSSGEEESWEAWEERMEDELFYA</sequence>
<accession>A0ABY7EE59</accession>
<reference evidence="2" key="1">
    <citation type="submission" date="2022-11" db="EMBL/GenBank/DDBJ databases">
        <title>Centuries of genome instability and evolution in soft-shell clam transmissible cancer (bioRxiv).</title>
        <authorList>
            <person name="Hart S.F.M."/>
            <person name="Yonemitsu M.A."/>
            <person name="Giersch R.M."/>
            <person name="Beal B.F."/>
            <person name="Arriagada G."/>
            <person name="Davis B.W."/>
            <person name="Ostrander E.A."/>
            <person name="Goff S.P."/>
            <person name="Metzger M.J."/>
        </authorList>
    </citation>
    <scope>NUCLEOTIDE SEQUENCE</scope>
    <source>
        <strain evidence="2">MELC-2E11</strain>
        <tissue evidence="2">Siphon/mantle</tissue>
    </source>
</reference>
<gene>
    <name evidence="2" type="ORF">MAR_018241</name>
</gene>
<feature type="compositionally biased region" description="Low complexity" evidence="1">
    <location>
        <begin position="113"/>
        <end position="142"/>
    </location>
</feature>
<feature type="region of interest" description="Disordered" evidence="1">
    <location>
        <begin position="16"/>
        <end position="43"/>
    </location>
</feature>
<feature type="compositionally biased region" description="Polar residues" evidence="1">
    <location>
        <begin position="16"/>
        <end position="25"/>
    </location>
</feature>
<evidence type="ECO:0000313" key="3">
    <source>
        <dbReference type="Proteomes" id="UP001164746"/>
    </source>
</evidence>
<evidence type="ECO:0000313" key="2">
    <source>
        <dbReference type="EMBL" id="WAR08283.1"/>
    </source>
</evidence>
<name>A0ABY7EE59_MYAAR</name>
<protein>
    <submittedName>
        <fullName evidence="2">Uncharacterized protein</fullName>
    </submittedName>
</protein>
<organism evidence="2 3">
    <name type="scientific">Mya arenaria</name>
    <name type="common">Soft-shell clam</name>
    <dbReference type="NCBI Taxonomy" id="6604"/>
    <lineage>
        <taxon>Eukaryota</taxon>
        <taxon>Metazoa</taxon>
        <taxon>Spiralia</taxon>
        <taxon>Lophotrochozoa</taxon>
        <taxon>Mollusca</taxon>
        <taxon>Bivalvia</taxon>
        <taxon>Autobranchia</taxon>
        <taxon>Heteroconchia</taxon>
        <taxon>Euheterodonta</taxon>
        <taxon>Imparidentia</taxon>
        <taxon>Neoheterodontei</taxon>
        <taxon>Myida</taxon>
        <taxon>Myoidea</taxon>
        <taxon>Myidae</taxon>
        <taxon>Mya</taxon>
    </lineage>
</organism>
<evidence type="ECO:0000256" key="1">
    <source>
        <dbReference type="SAM" id="MobiDB-lite"/>
    </source>
</evidence>
<feature type="region of interest" description="Disordered" evidence="1">
    <location>
        <begin position="67"/>
        <end position="150"/>
    </location>
</feature>
<keyword evidence="3" id="KW-1185">Reference proteome</keyword>
<dbReference type="Proteomes" id="UP001164746">
    <property type="component" value="Chromosome 6"/>
</dbReference>